<keyword evidence="2" id="KW-1133">Transmembrane helix</keyword>
<dbReference type="AlphaFoldDB" id="A0A9Q4NRC2"/>
<protein>
    <submittedName>
        <fullName evidence="3">Uncharacterized protein</fullName>
    </submittedName>
</protein>
<keyword evidence="2" id="KW-0812">Transmembrane</keyword>
<feature type="compositionally biased region" description="Basic and acidic residues" evidence="1">
    <location>
        <begin position="70"/>
        <end position="79"/>
    </location>
</feature>
<proteinExistence type="predicted"/>
<keyword evidence="2" id="KW-0472">Membrane</keyword>
<name>A0A9Q4NRC2_9CORY</name>
<reference evidence="3" key="1">
    <citation type="submission" date="2022-08" db="EMBL/GenBank/DDBJ databases">
        <title>Corynebacterium sp. nov., isolated from clinical breast specimens.</title>
        <authorList>
            <person name="Zhang T."/>
        </authorList>
    </citation>
    <scope>NUCLEOTIDE SEQUENCE</scope>
    <source>
        <strain evidence="3">CCUG 57942</strain>
    </source>
</reference>
<keyword evidence="4" id="KW-1185">Reference proteome</keyword>
<dbReference type="RefSeq" id="WP_269027495.1">
    <property type="nucleotide sequence ID" value="NZ_BAABDP010000020.1"/>
</dbReference>
<feature type="compositionally biased region" description="Polar residues" evidence="1">
    <location>
        <begin position="42"/>
        <end position="51"/>
    </location>
</feature>
<organism evidence="3 4">
    <name type="scientific">Corynebacterium pilbarense</name>
    <dbReference type="NCBI Taxonomy" id="1288393"/>
    <lineage>
        <taxon>Bacteria</taxon>
        <taxon>Bacillati</taxon>
        <taxon>Actinomycetota</taxon>
        <taxon>Actinomycetes</taxon>
        <taxon>Mycobacteriales</taxon>
        <taxon>Corynebacteriaceae</taxon>
        <taxon>Corynebacterium</taxon>
    </lineage>
</organism>
<accession>A0A9Q4NRC2</accession>
<feature type="region of interest" description="Disordered" evidence="1">
    <location>
        <begin position="38"/>
        <end position="110"/>
    </location>
</feature>
<dbReference type="Proteomes" id="UP001071110">
    <property type="component" value="Unassembled WGS sequence"/>
</dbReference>
<feature type="transmembrane region" description="Helical" evidence="2">
    <location>
        <begin position="20"/>
        <end position="41"/>
    </location>
</feature>
<evidence type="ECO:0000313" key="4">
    <source>
        <dbReference type="Proteomes" id="UP001071110"/>
    </source>
</evidence>
<gene>
    <name evidence="3" type="ORF">NUW87_04860</name>
</gene>
<feature type="compositionally biased region" description="Acidic residues" evidence="1">
    <location>
        <begin position="80"/>
        <end position="90"/>
    </location>
</feature>
<dbReference type="EMBL" id="JANRML010000004">
    <property type="protein sequence ID" value="MCZ2220704.1"/>
    <property type="molecule type" value="Genomic_DNA"/>
</dbReference>
<sequence length="140" mass="15131">MNIPKFNPADLKVDVNTIGAVLGILALIAAIVGGVVGSGALNDQSGSSRGASHQMVEIPADKPAPSQPEEEAKPNKPEAETEPSTEAESEPEVHYLSPAEREASERLQESIHRIRESIRRQEEISRQMNGEPLEAEEVRS</sequence>
<feature type="compositionally biased region" description="Basic and acidic residues" evidence="1">
    <location>
        <begin position="99"/>
        <end position="110"/>
    </location>
</feature>
<evidence type="ECO:0000256" key="2">
    <source>
        <dbReference type="SAM" id="Phobius"/>
    </source>
</evidence>
<comment type="caution">
    <text evidence="3">The sequence shown here is derived from an EMBL/GenBank/DDBJ whole genome shotgun (WGS) entry which is preliminary data.</text>
</comment>
<evidence type="ECO:0000313" key="3">
    <source>
        <dbReference type="EMBL" id="MCZ2220704.1"/>
    </source>
</evidence>
<evidence type="ECO:0000256" key="1">
    <source>
        <dbReference type="SAM" id="MobiDB-lite"/>
    </source>
</evidence>